<dbReference type="Pfam" id="PF03534">
    <property type="entry name" value="SpvB"/>
    <property type="match status" value="1"/>
</dbReference>
<dbReference type="Pfam" id="PF12255">
    <property type="entry name" value="TcdB_toxin_midC"/>
    <property type="match status" value="1"/>
</dbReference>
<proteinExistence type="predicted"/>
<dbReference type="RefSeq" id="WP_096894955.1">
    <property type="nucleotide sequence ID" value="NZ_BAOS01000025.1"/>
</dbReference>
<dbReference type="InterPro" id="IPR022045">
    <property type="entry name" value="TcdB_toxin_mid/N"/>
</dbReference>
<evidence type="ECO:0000256" key="2">
    <source>
        <dbReference type="ARBA" id="ARBA00022525"/>
    </source>
</evidence>
<dbReference type="PRINTS" id="PR01341">
    <property type="entry name" value="SALSPVBPROT"/>
</dbReference>
<feature type="domain" description="Insecticide toxin TcdB middle/N-terminal" evidence="6">
    <location>
        <begin position="653"/>
        <end position="810"/>
    </location>
</feature>
<comment type="subcellular location">
    <subcellularLocation>
        <location evidence="1">Secreted</location>
    </subcellularLocation>
</comment>
<dbReference type="Pfam" id="PF13517">
    <property type="entry name" value="FG-GAP_3"/>
    <property type="match status" value="1"/>
</dbReference>
<dbReference type="InterPro" id="IPR022044">
    <property type="entry name" value="TcdB_toxin_mid/C"/>
</dbReference>
<evidence type="ECO:0000313" key="8">
    <source>
        <dbReference type="Proteomes" id="UP000218542"/>
    </source>
</evidence>
<dbReference type="PANTHER" id="PTHR44103:SF1">
    <property type="entry name" value="PROPROTEIN CONVERTASE P"/>
    <property type="match status" value="1"/>
</dbReference>
<evidence type="ECO:0000313" key="7">
    <source>
        <dbReference type="EMBL" id="GAX61566.1"/>
    </source>
</evidence>
<dbReference type="InterPro" id="IPR028994">
    <property type="entry name" value="Integrin_alpha_N"/>
</dbReference>
<dbReference type="EMBL" id="BAOS01000025">
    <property type="protein sequence ID" value="GAX61566.1"/>
    <property type="molecule type" value="Genomic_DNA"/>
</dbReference>
<organism evidence="7 8">
    <name type="scientific">Candidatus Scalindua japonica</name>
    <dbReference type="NCBI Taxonomy" id="1284222"/>
    <lineage>
        <taxon>Bacteria</taxon>
        <taxon>Pseudomonadati</taxon>
        <taxon>Planctomycetota</taxon>
        <taxon>Candidatus Brocadiia</taxon>
        <taxon>Candidatus Brocadiales</taxon>
        <taxon>Candidatus Scalinduaceae</taxon>
        <taxon>Candidatus Scalindua</taxon>
    </lineage>
</organism>
<dbReference type="Proteomes" id="UP000218542">
    <property type="component" value="Unassembled WGS sequence"/>
</dbReference>
<dbReference type="InterPro" id="IPR013517">
    <property type="entry name" value="FG-GAP"/>
</dbReference>
<dbReference type="GO" id="GO:0005576">
    <property type="term" value="C:extracellular region"/>
    <property type="evidence" value="ECO:0007669"/>
    <property type="project" value="UniProtKB-SubCell"/>
</dbReference>
<dbReference type="Pfam" id="PF12256">
    <property type="entry name" value="TcdB_toxin_midN"/>
    <property type="match status" value="1"/>
</dbReference>
<sequence>MAVENNQAPTLSLPKGGGAVNGIGETFQPDLFTGTGNFSIPISVSPGRNGFGPQLNLEYSSGNGNSPFGLGWKLSLARVTRKSQKGLPRYNSQDTFIISGTEDLVPHLKKISQNPDNWQLITFDRSPYSVTCYRPRTEGDFARIEQWTHTNGDMHWRAISKNNVTSVYGFRSAARIADPQDSHRVYEWLLEETFDEKGNHIRYEYAREATHEAQLYLRRIFYGNSRQAVGQKRRGINHQNAVQETDRHYLFEVLFDYFDLTPASNDPYISPASNQDIINLADDRPDPFSNFRPSFELKMSKRCRRVLMFHHFTELGGPTLVKSTDFEYETNSDNLFSFLKNVHLTGYTKSGSTYLSKQYPPIALTYSKFEPEQKHYQNVSAPGDEMPALSFQDPDQMWLDLSGNAFPDALHTSANLYQVWKNHGQAVLDRPRPMVNQPTGVVMSQSHVKAGDHDGDSVSDLVVTAPLKGVYETDRENGWKDFRLFESFPSVELDDEHLRFVDLTGDGLPDMIVSLDHHFLWYQNLGEKGYGEPRHIERIYDLDSFPDLQFQNSTEKIEFADMTGDGLSDLVYVHDGRIDYWPNQGYGSFGEKVTMKNAPQIGFGFDPNRLFLVDLDGSGCADIVYVAYDHIRFWFNRSGNSWSHASDIHGTPPVTNMDHIQFVDLFGSGTSTLVWSYNASRYPGKNIKVLDFCAGGKPYLLTGMSNNLGAETQVYYAPSTKYYLEDEKNGRPWVTKLPIAIHCVDRVEVIDHISQSKLVTQYKYHHGYYDTREKEFRGFGCVEQLDAETFDLSDPFRVPPVLTKTWFHTGTYFDGEELQNQFRKEFYQGDATAFPLPDFDVDVGQKPKEAYRALRGSMIRTEVYALDGTNKEKHPYSVDEITYHVKMLQPALTDSGHAAFLPLRQHSVNYHYERNPDDPRIGHQISLDVDDFGNVTKSCVIGYPRRNPAFLEQGKTLITFVESDYANVPEHKLYYMVAVPYGARTYELTEVPRAVGQLYSQADILNAFGNATNIPYEKKAMAGVLEKRIVEGNRILYYKNDLSGPLNLGQVESLLLKYETYTMAFTPQLIQDVFGDSATNNVMHNEGGYQLMDGFWWTPSGKNIPNAAHMFQVEQYVDPFQKTHATRYDQYDLLMEETIDPSGNSTKSKNDYRVLQTWEMTGPNGNRTQVAFDRLGLVAATAVMGKTTESVGDSLATLIKDLSQTAIDVFFADPAANSSGLLKKATRRHIYDIHRFIRTGEPNVVSTLTRDTHDSDSSGSLHIQNSLIFIDGFGRNIQRKAFAENTNWRVTGWQVFNHKGNPVKQYEPFFSTVPTYQDASTAIQGKAATLFYDPLDRVVLTLHSNHSYEKNVIGTWKQENWDLNDTVLMHDPKTDVHVGAFFARLSNADYLPTWYKSRDQGQMGTEEKIAAEKTAKHANTPMISHLDTLGREFLKIADNGSAGKYETRIEIDIEGNDHAIKDPRNIEVFKHRFNMLSRKISIESRDAGKRLILPNVQNQTIYAEDEEGNKSKTVYDAAGRLIENWVSKGSGAARLAEKTIYGDSLGPNAAQFNHRGKIYQTFDGAGLFEGTEYDFKGNMRKSKRQLLKAHQGDIDWNVSTAGSLLSNDVFEMETTYDANNRVKSTKSPDQSTYFPTYNEAGLIDSVQVALRGESNPANWISFVTNIDYNAREQREKIEYGNGAFTDYEYDAHTFRLTRLTTKKGNKTFQKLNYTYDPSGNVMHLEDKSQRAIYFNNQVVTPSTDYEYDAIYRLILAEGREHGGQGADLQRDQNDFPIQALSHTNDLKALRLYKETYAYDEAGNFIQMAHQTIGSATGNWTRHYDRATTSNRLMGTSLPSDAANQYSTKYKYDDNGNIKKFPHLGTVTWDFKNQMTSADLGGGGHVYYQYDQAGKRVRKVIENASGQKVKERI</sequence>
<reference evidence="8" key="1">
    <citation type="journal article" date="2017" name="Environ. Microbiol. Rep.">
        <title>Genetic Diversity of Marine Anaerobic Ammonium-Oxidizing Bacteria as Revealed by Genomic and Proteomic Analyses of 'Candidatus Scalindua japonica'.</title>
        <authorList>
            <person name="Oshiki M."/>
            <person name="Mizuto K."/>
            <person name="Kimura Z."/>
            <person name="Kindaichi T."/>
            <person name="Satoh H."/>
            <person name="Okabe S."/>
        </authorList>
    </citation>
    <scope>NUCLEOTIDE SEQUENCE [LARGE SCALE GENOMIC DNA]</scope>
    <source>
        <strain evidence="8">husup-a2</strain>
    </source>
</reference>
<keyword evidence="3" id="KW-0732">Signal</keyword>
<keyword evidence="4" id="KW-0843">Virulence</keyword>
<feature type="domain" description="Insecticide toxin TcdB middle/C-terminal" evidence="5">
    <location>
        <begin position="850"/>
        <end position="948"/>
    </location>
</feature>
<evidence type="ECO:0000256" key="1">
    <source>
        <dbReference type="ARBA" id="ARBA00004613"/>
    </source>
</evidence>
<evidence type="ECO:0000259" key="6">
    <source>
        <dbReference type="Pfam" id="PF12256"/>
    </source>
</evidence>
<dbReference type="InterPro" id="IPR003284">
    <property type="entry name" value="Sal_SpvB"/>
</dbReference>
<name>A0A286U0B2_9BACT</name>
<dbReference type="Gene3D" id="2.180.10.10">
    <property type="entry name" value="RHS repeat-associated core"/>
    <property type="match status" value="1"/>
</dbReference>
<evidence type="ECO:0000256" key="4">
    <source>
        <dbReference type="ARBA" id="ARBA00023026"/>
    </source>
</evidence>
<comment type="caution">
    <text evidence="7">The sequence shown here is derived from an EMBL/GenBank/DDBJ whole genome shotgun (WGS) entry which is preliminary data.</text>
</comment>
<gene>
    <name evidence="7" type="ORF">SCALIN_C25_0013</name>
</gene>
<dbReference type="PANTHER" id="PTHR44103">
    <property type="entry name" value="PROPROTEIN CONVERTASE P"/>
    <property type="match status" value="1"/>
</dbReference>
<dbReference type="GO" id="GO:0005737">
    <property type="term" value="C:cytoplasm"/>
    <property type="evidence" value="ECO:0007669"/>
    <property type="project" value="InterPro"/>
</dbReference>
<keyword evidence="2" id="KW-0964">Secreted</keyword>
<dbReference type="SUPFAM" id="SSF69318">
    <property type="entry name" value="Integrin alpha N-terminal domain"/>
    <property type="match status" value="1"/>
</dbReference>
<accession>A0A286U0B2</accession>
<dbReference type="OrthoDB" id="228608at2"/>
<keyword evidence="8" id="KW-1185">Reference proteome</keyword>
<dbReference type="Gene3D" id="2.130.10.130">
    <property type="entry name" value="Integrin alpha, N-terminal"/>
    <property type="match status" value="1"/>
</dbReference>
<evidence type="ECO:0000259" key="5">
    <source>
        <dbReference type="Pfam" id="PF12255"/>
    </source>
</evidence>
<protein>
    <submittedName>
        <fullName evidence="7">Insecticidal toxin complex protein</fullName>
    </submittedName>
</protein>
<evidence type="ECO:0000256" key="3">
    <source>
        <dbReference type="ARBA" id="ARBA00022729"/>
    </source>
</evidence>